<keyword evidence="4" id="KW-1185">Reference proteome</keyword>
<evidence type="ECO:0000256" key="1">
    <source>
        <dbReference type="SAM" id="SignalP"/>
    </source>
</evidence>
<dbReference type="EMBL" id="JAVDXQ010000004">
    <property type="protein sequence ID" value="MDR7298117.1"/>
    <property type="molecule type" value="Genomic_DNA"/>
</dbReference>
<dbReference type="NCBIfam" id="TIGR02595">
    <property type="entry name" value="PEP_CTERM"/>
    <property type="match status" value="1"/>
</dbReference>
<dbReference type="NCBIfam" id="NF038126">
    <property type="entry name" value="PEP_CTERM_FxDxF"/>
    <property type="match status" value="1"/>
</dbReference>
<name>A0ABU1ZBW8_9BURK</name>
<evidence type="ECO:0000259" key="2">
    <source>
        <dbReference type="Pfam" id="PF07589"/>
    </source>
</evidence>
<organism evidence="3 4">
    <name type="scientific">Pelomonas aquatica</name>
    <dbReference type="NCBI Taxonomy" id="431058"/>
    <lineage>
        <taxon>Bacteria</taxon>
        <taxon>Pseudomonadati</taxon>
        <taxon>Pseudomonadota</taxon>
        <taxon>Betaproteobacteria</taxon>
        <taxon>Burkholderiales</taxon>
        <taxon>Sphaerotilaceae</taxon>
        <taxon>Roseateles</taxon>
    </lineage>
</organism>
<comment type="caution">
    <text evidence="3">The sequence shown here is derived from an EMBL/GenBank/DDBJ whole genome shotgun (WGS) entry which is preliminary data.</text>
</comment>
<accession>A0ABU1ZBW8</accession>
<dbReference type="Proteomes" id="UP001180536">
    <property type="component" value="Unassembled WGS sequence"/>
</dbReference>
<reference evidence="3 4" key="1">
    <citation type="submission" date="2023-07" db="EMBL/GenBank/DDBJ databases">
        <title>Sorghum-associated microbial communities from plants grown in Nebraska, USA.</title>
        <authorList>
            <person name="Schachtman D."/>
        </authorList>
    </citation>
    <scope>NUCLEOTIDE SEQUENCE [LARGE SCALE GENOMIC DNA]</scope>
    <source>
        <strain evidence="3 4">BE310</strain>
    </source>
</reference>
<evidence type="ECO:0000313" key="3">
    <source>
        <dbReference type="EMBL" id="MDR7298117.1"/>
    </source>
</evidence>
<feature type="domain" description="Ice-binding protein C-terminal" evidence="2">
    <location>
        <begin position="135"/>
        <end position="159"/>
    </location>
</feature>
<feature type="signal peptide" evidence="1">
    <location>
        <begin position="1"/>
        <end position="20"/>
    </location>
</feature>
<proteinExistence type="predicted"/>
<evidence type="ECO:0000313" key="4">
    <source>
        <dbReference type="Proteomes" id="UP001180536"/>
    </source>
</evidence>
<feature type="chain" id="PRO_5047218837" description="Ice-binding protein C-terminal domain-containing protein" evidence="1">
    <location>
        <begin position="21"/>
        <end position="161"/>
    </location>
</feature>
<dbReference type="InterPro" id="IPR013424">
    <property type="entry name" value="Ice-binding_C"/>
</dbReference>
<dbReference type="Pfam" id="PF07589">
    <property type="entry name" value="PEP-CTERM"/>
    <property type="match status" value="1"/>
</dbReference>
<keyword evidence="1" id="KW-0732">Signal</keyword>
<protein>
    <recommendedName>
        <fullName evidence="2">Ice-binding protein C-terminal domain-containing protein</fullName>
    </recommendedName>
</protein>
<sequence length="161" mass="16740">MQFRPLLIAAAALMAASAQAATFNFNGVIDAGPLAADSVPFSGSFSYTDPVTGSGFEQIALTAFSLNFLLTNFPLNAGATADFDNGVFLGLSYSHLSNADFTLTMTSGSMDVTDAFLHYTPTGGIESSGGYSISAVPEPESYALMLGGLGLVGWMARRRKA</sequence>
<gene>
    <name evidence="3" type="ORF">J2X16_003466</name>
</gene>